<feature type="chain" id="PRO_5039715388" description="Lipoprotein" evidence="1">
    <location>
        <begin position="22"/>
        <end position="148"/>
    </location>
</feature>
<proteinExistence type="predicted"/>
<reference evidence="2 3" key="1">
    <citation type="submission" date="2016-08" db="EMBL/GenBank/DDBJ databases">
        <title>Genome sequence of Clavibacter michiganensis spp strain CFBP7494.</title>
        <authorList>
            <person name="Thapa S.P."/>
            <person name="Coaker G."/>
            <person name="Jacques M.-A."/>
        </authorList>
    </citation>
    <scope>NUCLEOTIDE SEQUENCE [LARGE SCALE GENOMIC DNA]</scope>
    <source>
        <strain evidence="2">CFBP7494</strain>
    </source>
</reference>
<protein>
    <recommendedName>
        <fullName evidence="4">Lipoprotein</fullName>
    </recommendedName>
</protein>
<sequence>MRMRRAAAALAAGAIAAVVLAGGLSGCGALRSDRCLPAPLTASPTTVAPGGTVTVSSPAVDCDLGYGSGRTHSIAVTSDAPLTDGGVASTRGDEFVVGADGAFRREIVVPADIAPGSASVSVQGSAIDDCDDGESSCAAYQVPITVSR</sequence>
<dbReference type="PROSITE" id="PS51257">
    <property type="entry name" value="PROKAR_LIPOPROTEIN"/>
    <property type="match status" value="1"/>
</dbReference>
<dbReference type="Proteomes" id="UP000194837">
    <property type="component" value="Unassembled WGS sequence"/>
</dbReference>
<comment type="caution">
    <text evidence="2">The sequence shown here is derived from an EMBL/GenBank/DDBJ whole genome shotgun (WGS) entry which is preliminary data.</text>
</comment>
<evidence type="ECO:0008006" key="4">
    <source>
        <dbReference type="Google" id="ProtNLM"/>
    </source>
</evidence>
<evidence type="ECO:0000313" key="3">
    <source>
        <dbReference type="Proteomes" id="UP000194837"/>
    </source>
</evidence>
<accession>A0A251Y6D1</accession>
<keyword evidence="1" id="KW-0732">Signal</keyword>
<gene>
    <name evidence="2" type="ORF">BFL34_01990</name>
</gene>
<evidence type="ECO:0000313" key="2">
    <source>
        <dbReference type="EMBL" id="OUE19847.1"/>
    </source>
</evidence>
<evidence type="ECO:0000256" key="1">
    <source>
        <dbReference type="SAM" id="SignalP"/>
    </source>
</evidence>
<dbReference type="EMBL" id="MDJW01000009">
    <property type="protein sequence ID" value="OUE19847.1"/>
    <property type="molecule type" value="Genomic_DNA"/>
</dbReference>
<organism evidence="2 3">
    <name type="scientific">Clavibacter michiganensis</name>
    <dbReference type="NCBI Taxonomy" id="28447"/>
    <lineage>
        <taxon>Bacteria</taxon>
        <taxon>Bacillati</taxon>
        <taxon>Actinomycetota</taxon>
        <taxon>Actinomycetes</taxon>
        <taxon>Micrococcales</taxon>
        <taxon>Microbacteriaceae</taxon>
        <taxon>Clavibacter</taxon>
    </lineage>
</organism>
<dbReference type="RefSeq" id="WP_143332064.1">
    <property type="nucleotide sequence ID" value="NZ_MDJW01000009.1"/>
</dbReference>
<dbReference type="AlphaFoldDB" id="A0A251Y6D1"/>
<feature type="signal peptide" evidence="1">
    <location>
        <begin position="1"/>
        <end position="21"/>
    </location>
</feature>
<name>A0A251Y6D1_9MICO</name>